<dbReference type="AlphaFoldDB" id="A0A348AFU8"/>
<protein>
    <submittedName>
        <fullName evidence="1">Flagellar biosynthetic protein FliU</fullName>
    </submittedName>
</protein>
<accession>A0A348AFU8</accession>
<gene>
    <name evidence="1" type="primary">fliU</name>
    <name evidence="1" type="ORF">MAMMFC1_00586</name>
</gene>
<dbReference type="EMBL" id="AP018449">
    <property type="protein sequence ID" value="BBB89946.1"/>
    <property type="molecule type" value="Genomic_DNA"/>
</dbReference>
<evidence type="ECO:0000313" key="1">
    <source>
        <dbReference type="EMBL" id="BBB89946.1"/>
    </source>
</evidence>
<keyword evidence="1" id="KW-0969">Cilium</keyword>
<dbReference type="Proteomes" id="UP000276437">
    <property type="component" value="Chromosome"/>
</dbReference>
<dbReference type="RefSeq" id="WP_331852777.1">
    <property type="nucleotide sequence ID" value="NZ_AP018449.1"/>
</dbReference>
<evidence type="ECO:0000313" key="2">
    <source>
        <dbReference type="Proteomes" id="UP000276437"/>
    </source>
</evidence>
<dbReference type="KEGG" id="mana:MAMMFC1_00586"/>
<keyword evidence="2" id="KW-1185">Reference proteome</keyword>
<keyword evidence="1" id="KW-0966">Cell projection</keyword>
<keyword evidence="1" id="KW-0282">Flagellum</keyword>
<sequence length="327" mass="37269">MAVMYIYTDLCEHFACGMCGSCCRNDWLITVDEESYRRNALLFGKTGREEEFGKAFVPILNPNANCVGEYAYIAKQANGSCWFLNGDNRCRLQVEAGHGHLDAVCQTYPRYPINTTRGVELTLSFSCPTVLKLAMRPQPLAIVRSEHAPLVFSLDSCVAAVYPRQQPPSDPLRYYFELEHHFIDILQCRGLTIEERLGLIETTVSGLLKIGRSDGINQGLDMIIHNNYTIMDSKSEAAGQWCACPTDMLTDILVEHFFVNFIFKKPFYLYGLERTAKLLRHMWGRFQARGKKESDRLGDMERICSVITAIEFEYGHNRKALLMPDNF</sequence>
<organism evidence="1 2">
    <name type="scientific">Methylomusa anaerophila</name>
    <dbReference type="NCBI Taxonomy" id="1930071"/>
    <lineage>
        <taxon>Bacteria</taxon>
        <taxon>Bacillati</taxon>
        <taxon>Bacillota</taxon>
        <taxon>Negativicutes</taxon>
        <taxon>Selenomonadales</taxon>
        <taxon>Sporomusaceae</taxon>
        <taxon>Methylomusa</taxon>
    </lineage>
</organism>
<name>A0A348AFU8_9FIRM</name>
<reference evidence="1 2" key="1">
    <citation type="journal article" date="2018" name="Int. J. Syst. Evol. Microbiol.">
        <title>Methylomusa anaerophila gen. nov., sp. nov., an anaerobic methanol-utilizing bacterium isolated from a microbial fuel cell.</title>
        <authorList>
            <person name="Amano N."/>
            <person name="Yamamuro A."/>
            <person name="Miyahara M."/>
            <person name="Kouzuma A."/>
            <person name="Abe T."/>
            <person name="Watanabe K."/>
        </authorList>
    </citation>
    <scope>NUCLEOTIDE SEQUENCE [LARGE SCALE GENOMIC DNA]</scope>
    <source>
        <strain evidence="1 2">MMFC1</strain>
    </source>
</reference>
<dbReference type="NCBIfam" id="NF038110">
    <property type="entry name" value="Lys_methyl_FliB"/>
    <property type="match status" value="1"/>
</dbReference>
<proteinExistence type="predicted"/>